<dbReference type="GO" id="GO:0016779">
    <property type="term" value="F:nucleotidyltransferase activity"/>
    <property type="evidence" value="ECO:0007669"/>
    <property type="project" value="UniProtKB-KW"/>
</dbReference>
<comment type="catalytic activity">
    <reaction evidence="6">
        <text>Mo-molybdopterin + GTP + H(+) = Mo-molybdopterin guanine dinucleotide + diphosphate</text>
        <dbReference type="Rhea" id="RHEA:34243"/>
        <dbReference type="ChEBI" id="CHEBI:15378"/>
        <dbReference type="ChEBI" id="CHEBI:33019"/>
        <dbReference type="ChEBI" id="CHEBI:37565"/>
        <dbReference type="ChEBI" id="CHEBI:71302"/>
        <dbReference type="ChEBI" id="CHEBI:71310"/>
        <dbReference type="EC" id="2.7.7.77"/>
    </reaction>
</comment>
<dbReference type="EMBL" id="JAINVV010000008">
    <property type="protein sequence ID" value="MBY8824046.1"/>
    <property type="molecule type" value="Genomic_DNA"/>
</dbReference>
<keyword evidence="1 6" id="KW-0808">Transferase</keyword>
<feature type="domain" description="MobA-like NTP transferase" evidence="7">
    <location>
        <begin position="8"/>
        <end position="111"/>
    </location>
</feature>
<keyword evidence="4 6" id="KW-0342">GTP-binding</keyword>
<evidence type="ECO:0000259" key="7">
    <source>
        <dbReference type="Pfam" id="PF12804"/>
    </source>
</evidence>
<organism evidence="8 9">
    <name type="scientific">Sphingomonas colocasiae</name>
    <dbReference type="NCBI Taxonomy" id="1848973"/>
    <lineage>
        <taxon>Bacteria</taxon>
        <taxon>Pseudomonadati</taxon>
        <taxon>Pseudomonadota</taxon>
        <taxon>Alphaproteobacteria</taxon>
        <taxon>Sphingomonadales</taxon>
        <taxon>Sphingomonadaceae</taxon>
        <taxon>Sphingomonas</taxon>
    </lineage>
</organism>
<evidence type="ECO:0000256" key="1">
    <source>
        <dbReference type="ARBA" id="ARBA00022679"/>
    </source>
</evidence>
<keyword evidence="9" id="KW-1185">Reference proteome</keyword>
<keyword evidence="5 6" id="KW-0501">Molybdenum cofactor biosynthesis</keyword>
<feature type="binding site" evidence="6">
    <location>
        <position position="23"/>
    </location>
    <ligand>
        <name>GTP</name>
        <dbReference type="ChEBI" id="CHEBI:37565"/>
    </ligand>
</feature>
<evidence type="ECO:0000256" key="4">
    <source>
        <dbReference type="ARBA" id="ARBA00023134"/>
    </source>
</evidence>
<dbReference type="RefSeq" id="WP_222991142.1">
    <property type="nucleotide sequence ID" value="NZ_JAINVV010000008.1"/>
</dbReference>
<dbReference type="InterPro" id="IPR013482">
    <property type="entry name" value="Molybde_CF_guanTrfase"/>
</dbReference>
<keyword evidence="6" id="KW-0479">Metal-binding</keyword>
<feature type="binding site" evidence="6">
    <location>
        <begin position="11"/>
        <end position="13"/>
    </location>
    <ligand>
        <name>GTP</name>
        <dbReference type="ChEBI" id="CHEBI:37565"/>
    </ligand>
</feature>
<dbReference type="SUPFAM" id="SSF53448">
    <property type="entry name" value="Nucleotide-diphospho-sugar transferases"/>
    <property type="match status" value="1"/>
</dbReference>
<feature type="binding site" evidence="6">
    <location>
        <position position="96"/>
    </location>
    <ligand>
        <name>GTP</name>
        <dbReference type="ChEBI" id="CHEBI:37565"/>
    </ligand>
</feature>
<gene>
    <name evidence="6" type="primary">mobA</name>
    <name evidence="8" type="ORF">K7G82_17205</name>
</gene>
<dbReference type="Gene3D" id="3.90.550.10">
    <property type="entry name" value="Spore Coat Polysaccharide Biosynthesis Protein SpsA, Chain A"/>
    <property type="match status" value="1"/>
</dbReference>
<dbReference type="CDD" id="cd02503">
    <property type="entry name" value="MobA"/>
    <property type="match status" value="1"/>
</dbReference>
<protein>
    <recommendedName>
        <fullName evidence="6">Molybdenum cofactor guanylyltransferase</fullName>
        <shortName evidence="6">MoCo guanylyltransferase</shortName>
        <ecNumber evidence="6">2.7.7.77</ecNumber>
    </recommendedName>
    <alternativeName>
        <fullName evidence="6">GTP:molybdopterin guanylyltransferase</fullName>
    </alternativeName>
    <alternativeName>
        <fullName evidence="6">Mo-MPT guanylyltransferase</fullName>
    </alternativeName>
    <alternativeName>
        <fullName evidence="6">Molybdopterin guanylyltransferase</fullName>
    </alternativeName>
    <alternativeName>
        <fullName evidence="6">Molybdopterin-guanine dinucleotide synthase</fullName>
        <shortName evidence="6">MGD synthase</shortName>
    </alternativeName>
</protein>
<feature type="binding site" evidence="6">
    <location>
        <position position="96"/>
    </location>
    <ligand>
        <name>Mg(2+)</name>
        <dbReference type="ChEBI" id="CHEBI:18420"/>
    </ligand>
</feature>
<dbReference type="Proteomes" id="UP000706039">
    <property type="component" value="Unassembled WGS sequence"/>
</dbReference>
<keyword evidence="8" id="KW-0548">Nucleotidyltransferase</keyword>
<proteinExistence type="inferred from homology"/>
<evidence type="ECO:0000256" key="2">
    <source>
        <dbReference type="ARBA" id="ARBA00022741"/>
    </source>
</evidence>
<dbReference type="Pfam" id="PF12804">
    <property type="entry name" value="NTP_transf_3"/>
    <property type="match status" value="1"/>
</dbReference>
<comment type="similarity">
    <text evidence="6">Belongs to the MobA family.</text>
</comment>
<evidence type="ECO:0000256" key="3">
    <source>
        <dbReference type="ARBA" id="ARBA00022842"/>
    </source>
</evidence>
<keyword evidence="6" id="KW-0963">Cytoplasm</keyword>
<dbReference type="PANTHER" id="PTHR19136">
    <property type="entry name" value="MOLYBDENUM COFACTOR GUANYLYLTRANSFERASE"/>
    <property type="match status" value="1"/>
</dbReference>
<dbReference type="InterPro" id="IPR029044">
    <property type="entry name" value="Nucleotide-diphossugar_trans"/>
</dbReference>
<dbReference type="HAMAP" id="MF_00316">
    <property type="entry name" value="MobA"/>
    <property type="match status" value="1"/>
</dbReference>
<reference evidence="8 9" key="1">
    <citation type="submission" date="2021-08" db="EMBL/GenBank/DDBJ databases">
        <authorList>
            <person name="Tuo L."/>
        </authorList>
    </citation>
    <scope>NUCLEOTIDE SEQUENCE [LARGE SCALE GENOMIC DNA]</scope>
    <source>
        <strain evidence="8 9">JCM 31229</strain>
    </source>
</reference>
<evidence type="ECO:0000256" key="5">
    <source>
        <dbReference type="ARBA" id="ARBA00023150"/>
    </source>
</evidence>
<evidence type="ECO:0000256" key="6">
    <source>
        <dbReference type="HAMAP-Rule" id="MF_00316"/>
    </source>
</evidence>
<comment type="cofactor">
    <cofactor evidence="6">
        <name>Mg(2+)</name>
        <dbReference type="ChEBI" id="CHEBI:18420"/>
    </cofactor>
</comment>
<comment type="caution">
    <text evidence="8">The sequence shown here is derived from an EMBL/GenBank/DDBJ whole genome shotgun (WGS) entry which is preliminary data.</text>
</comment>
<comment type="subcellular location">
    <subcellularLocation>
        <location evidence="6">Cytoplasm</location>
    </subcellularLocation>
</comment>
<dbReference type="EC" id="2.7.7.77" evidence="6"/>
<dbReference type="PANTHER" id="PTHR19136:SF52">
    <property type="entry name" value="2,3,4,5-TETRAHYDROPYRIDINE-2,6-DICARBOXYLATE N-SUCCINYLTRANSFERASE"/>
    <property type="match status" value="1"/>
</dbReference>
<name>A0ABS7PRZ8_9SPHN</name>
<feature type="binding site" evidence="6">
    <location>
        <position position="63"/>
    </location>
    <ligand>
        <name>GTP</name>
        <dbReference type="ChEBI" id="CHEBI:37565"/>
    </ligand>
</feature>
<comment type="function">
    <text evidence="6">Transfers a GMP moiety from GTP to Mo-molybdopterin (Mo-MPT) cofactor (Moco or molybdenum cofactor) to form Mo-molybdopterin guanine dinucleotide (Mo-MGD) cofactor.</text>
</comment>
<comment type="domain">
    <text evidence="6">The N-terminal domain determines nucleotide recognition and specific binding, while the C-terminal domain determines the specific binding to the target protein.</text>
</comment>
<sequence>MTRAHTLGAIVAGGRSSRFGSDKALAPLAGEPLLAHVVRALGAHCDAVVIIGRESELARSIADWPRPGLGPLGGLAGAMRHAIDRGFDQVLSCGVDGIGLPGDIIDRLSPAPAYVASQPVIGLWPATAHETLEDMIHGGAKLSVRGFAERIGARAVELDTPPANINTPEDLARLEKTHGL</sequence>
<evidence type="ECO:0000313" key="9">
    <source>
        <dbReference type="Proteomes" id="UP000706039"/>
    </source>
</evidence>
<evidence type="ECO:0000313" key="8">
    <source>
        <dbReference type="EMBL" id="MBY8824046.1"/>
    </source>
</evidence>
<accession>A0ABS7PRZ8</accession>
<comment type="subunit">
    <text evidence="6">Monomer.</text>
</comment>
<keyword evidence="3 6" id="KW-0460">Magnesium</keyword>
<dbReference type="InterPro" id="IPR025877">
    <property type="entry name" value="MobA-like_NTP_Trfase"/>
</dbReference>
<keyword evidence="2 6" id="KW-0547">Nucleotide-binding</keyword>
<comment type="caution">
    <text evidence="6">Lacks conserved residue(s) required for the propagation of feature annotation.</text>
</comment>